<dbReference type="EMBL" id="RRYP01003182">
    <property type="protein sequence ID" value="TNV84061.1"/>
    <property type="molecule type" value="Genomic_DNA"/>
</dbReference>
<accession>A0A8J8NYD7</accession>
<gene>
    <name evidence="1" type="ORF">FGO68_gene6773</name>
</gene>
<protein>
    <submittedName>
        <fullName evidence="1">Uncharacterized protein</fullName>
    </submittedName>
</protein>
<evidence type="ECO:0000313" key="1">
    <source>
        <dbReference type="EMBL" id="TNV84061.1"/>
    </source>
</evidence>
<organism evidence="1 2">
    <name type="scientific">Halteria grandinella</name>
    <dbReference type="NCBI Taxonomy" id="5974"/>
    <lineage>
        <taxon>Eukaryota</taxon>
        <taxon>Sar</taxon>
        <taxon>Alveolata</taxon>
        <taxon>Ciliophora</taxon>
        <taxon>Intramacronucleata</taxon>
        <taxon>Spirotrichea</taxon>
        <taxon>Stichotrichia</taxon>
        <taxon>Sporadotrichida</taxon>
        <taxon>Halteriidae</taxon>
        <taxon>Halteria</taxon>
    </lineage>
</organism>
<proteinExistence type="predicted"/>
<dbReference type="Proteomes" id="UP000785679">
    <property type="component" value="Unassembled WGS sequence"/>
</dbReference>
<evidence type="ECO:0000313" key="2">
    <source>
        <dbReference type="Proteomes" id="UP000785679"/>
    </source>
</evidence>
<name>A0A8J8NYD7_HALGN</name>
<dbReference type="AlphaFoldDB" id="A0A8J8NYD7"/>
<reference evidence="1" key="1">
    <citation type="submission" date="2019-06" db="EMBL/GenBank/DDBJ databases">
        <authorList>
            <person name="Zheng W."/>
        </authorList>
    </citation>
    <scope>NUCLEOTIDE SEQUENCE</scope>
    <source>
        <strain evidence="1">QDHG01</strain>
    </source>
</reference>
<sequence length="167" mass="18923">MARPQVMVITMYRRYLLVRITPTLPTWKVSSLSSSEEKPKQEADFTSLRHFAQRWIADLVKLTRKGMSMIERNPNIRIDRMATRYPRRLVLYSTIENDTASQKGHLTFMEWCSNKFISSCSSWLLKRYAAGLISESAITGAFSSCLLSYSCFDIFASSVEVGGGGAT</sequence>
<comment type="caution">
    <text evidence="1">The sequence shown here is derived from an EMBL/GenBank/DDBJ whole genome shotgun (WGS) entry which is preliminary data.</text>
</comment>
<keyword evidence="2" id="KW-1185">Reference proteome</keyword>